<accession>A0AAV7ET08</accession>
<keyword evidence="2" id="KW-0862">Zinc</keyword>
<feature type="domain" description="PHD-type zinc finger plants" evidence="3">
    <location>
        <begin position="17"/>
        <end position="59"/>
    </location>
</feature>
<dbReference type="PANTHER" id="PTHR33779">
    <property type="entry name" value="EXPRESSED PROTEIN"/>
    <property type="match status" value="1"/>
</dbReference>
<dbReference type="EMBL" id="JAINDJ010000004">
    <property type="protein sequence ID" value="KAG9450777.1"/>
    <property type="molecule type" value="Genomic_DNA"/>
</dbReference>
<gene>
    <name evidence="4" type="ORF">H6P81_010742</name>
</gene>
<name>A0AAV7ET08_ARIFI</name>
<dbReference type="GO" id="GO:0008270">
    <property type="term" value="F:zinc ion binding"/>
    <property type="evidence" value="ECO:0007669"/>
    <property type="project" value="UniProtKB-KW"/>
</dbReference>
<evidence type="ECO:0000313" key="5">
    <source>
        <dbReference type="Proteomes" id="UP000825729"/>
    </source>
</evidence>
<keyword evidence="1" id="KW-0863">Zinc-finger</keyword>
<keyword evidence="5" id="KW-1185">Reference proteome</keyword>
<dbReference type="InterPro" id="IPR056874">
    <property type="entry name" value="PHD_dom_pln"/>
</dbReference>
<sequence>MAGSTGGDESPTTLECCMCGDHGLSDELFRCKSCHFRSQHRYCSNLYPKADSYGYCNWCLKEDEVRAAIPSPSNSNGSRGGVVVADVKLLRGEFPLSLSNPIKKQRSPERSKLSAAAAVQRTRSDDVSSIVKSKQVFRGKVRRYKLLEEVSS</sequence>
<evidence type="ECO:0000259" key="3">
    <source>
        <dbReference type="Pfam" id="PF25054"/>
    </source>
</evidence>
<dbReference type="AlphaFoldDB" id="A0AAV7ET08"/>
<dbReference type="Pfam" id="PF25054">
    <property type="entry name" value="PHD_pln"/>
    <property type="match status" value="1"/>
</dbReference>
<evidence type="ECO:0000313" key="4">
    <source>
        <dbReference type="EMBL" id="KAG9450777.1"/>
    </source>
</evidence>
<evidence type="ECO:0000256" key="2">
    <source>
        <dbReference type="ARBA" id="ARBA00022833"/>
    </source>
</evidence>
<dbReference type="Proteomes" id="UP000825729">
    <property type="component" value="Unassembled WGS sequence"/>
</dbReference>
<organism evidence="4 5">
    <name type="scientific">Aristolochia fimbriata</name>
    <name type="common">White veined hardy Dutchman's pipe vine</name>
    <dbReference type="NCBI Taxonomy" id="158543"/>
    <lineage>
        <taxon>Eukaryota</taxon>
        <taxon>Viridiplantae</taxon>
        <taxon>Streptophyta</taxon>
        <taxon>Embryophyta</taxon>
        <taxon>Tracheophyta</taxon>
        <taxon>Spermatophyta</taxon>
        <taxon>Magnoliopsida</taxon>
        <taxon>Magnoliidae</taxon>
        <taxon>Piperales</taxon>
        <taxon>Aristolochiaceae</taxon>
        <taxon>Aristolochia</taxon>
    </lineage>
</organism>
<dbReference type="SUPFAM" id="SSF57903">
    <property type="entry name" value="FYVE/PHD zinc finger"/>
    <property type="match status" value="1"/>
</dbReference>
<evidence type="ECO:0000256" key="1">
    <source>
        <dbReference type="ARBA" id="ARBA00022771"/>
    </source>
</evidence>
<protein>
    <recommendedName>
        <fullName evidence="3">PHD-type zinc finger plants domain-containing protein</fullName>
    </recommendedName>
</protein>
<dbReference type="PANTHER" id="PTHR33779:SF1">
    <property type="entry name" value="EXPRESSED PROTEIN"/>
    <property type="match status" value="1"/>
</dbReference>
<keyword evidence="1" id="KW-0479">Metal-binding</keyword>
<proteinExistence type="predicted"/>
<reference evidence="4 5" key="1">
    <citation type="submission" date="2021-07" db="EMBL/GenBank/DDBJ databases">
        <title>The Aristolochia fimbriata genome: insights into angiosperm evolution, floral development and chemical biosynthesis.</title>
        <authorList>
            <person name="Jiao Y."/>
        </authorList>
    </citation>
    <scope>NUCLEOTIDE SEQUENCE [LARGE SCALE GENOMIC DNA]</scope>
    <source>
        <strain evidence="4">IBCAS-2021</strain>
        <tissue evidence="4">Leaf</tissue>
    </source>
</reference>
<dbReference type="InterPro" id="IPR011011">
    <property type="entry name" value="Znf_FYVE_PHD"/>
</dbReference>
<comment type="caution">
    <text evidence="4">The sequence shown here is derived from an EMBL/GenBank/DDBJ whole genome shotgun (WGS) entry which is preliminary data.</text>
</comment>